<sequence>SFGAHYLEEQEQNSTWRHIPADQIEYLD</sequence>
<proteinExistence type="predicted"/>
<protein>
    <submittedName>
        <fullName evidence="1">Uncharacterized protein</fullName>
    </submittedName>
</protein>
<gene>
    <name evidence="1" type="ORF">METZ01_LOCUS227494</name>
</gene>
<name>A0A382GHK7_9ZZZZ</name>
<feature type="non-terminal residue" evidence="1">
    <location>
        <position position="1"/>
    </location>
</feature>
<accession>A0A382GHK7</accession>
<organism evidence="1">
    <name type="scientific">marine metagenome</name>
    <dbReference type="NCBI Taxonomy" id="408172"/>
    <lineage>
        <taxon>unclassified sequences</taxon>
        <taxon>metagenomes</taxon>
        <taxon>ecological metagenomes</taxon>
    </lineage>
</organism>
<evidence type="ECO:0000313" key="1">
    <source>
        <dbReference type="EMBL" id="SVB74640.1"/>
    </source>
</evidence>
<dbReference type="AlphaFoldDB" id="A0A382GHK7"/>
<reference evidence="1" key="1">
    <citation type="submission" date="2018-05" db="EMBL/GenBank/DDBJ databases">
        <authorList>
            <person name="Lanie J.A."/>
            <person name="Ng W.-L."/>
            <person name="Kazmierczak K.M."/>
            <person name="Andrzejewski T.M."/>
            <person name="Davidsen T.M."/>
            <person name="Wayne K.J."/>
            <person name="Tettelin H."/>
            <person name="Glass J.I."/>
            <person name="Rusch D."/>
            <person name="Podicherti R."/>
            <person name="Tsui H.-C.T."/>
            <person name="Winkler M.E."/>
        </authorList>
    </citation>
    <scope>NUCLEOTIDE SEQUENCE</scope>
</reference>
<dbReference type="EMBL" id="UINC01055587">
    <property type="protein sequence ID" value="SVB74640.1"/>
    <property type="molecule type" value="Genomic_DNA"/>
</dbReference>